<dbReference type="PANTHER" id="PTHR34001">
    <property type="entry name" value="BLL7405 PROTEIN"/>
    <property type="match status" value="1"/>
</dbReference>
<evidence type="ECO:0000259" key="6">
    <source>
        <dbReference type="Pfam" id="PF13505"/>
    </source>
</evidence>
<dbReference type="PANTHER" id="PTHR34001:SF3">
    <property type="entry name" value="BLL7405 PROTEIN"/>
    <property type="match status" value="1"/>
</dbReference>
<dbReference type="GO" id="GO:0009279">
    <property type="term" value="C:cell outer membrane"/>
    <property type="evidence" value="ECO:0007669"/>
    <property type="project" value="UniProtKB-SubCell"/>
</dbReference>
<evidence type="ECO:0000256" key="4">
    <source>
        <dbReference type="ARBA" id="ARBA00023237"/>
    </source>
</evidence>
<comment type="caution">
    <text evidence="7">The sequence shown here is derived from an EMBL/GenBank/DDBJ whole genome shotgun (WGS) entry which is preliminary data.</text>
</comment>
<evidence type="ECO:0000256" key="2">
    <source>
        <dbReference type="ARBA" id="ARBA00022729"/>
    </source>
</evidence>
<protein>
    <submittedName>
        <fullName evidence="7">Outer membrane beta-barrel protein</fullName>
    </submittedName>
</protein>
<keyword evidence="8" id="KW-1185">Reference proteome</keyword>
<dbReference type="InterPro" id="IPR051692">
    <property type="entry name" value="OMP-like"/>
</dbReference>
<gene>
    <name evidence="7" type="ORF">GWI72_09625</name>
</gene>
<accession>A0A7X5J9J0</accession>
<evidence type="ECO:0000313" key="7">
    <source>
        <dbReference type="EMBL" id="NBN78526.1"/>
    </source>
</evidence>
<name>A0A7X5J9J0_9HYPH</name>
<dbReference type="Proteomes" id="UP000586722">
    <property type="component" value="Unassembled WGS sequence"/>
</dbReference>
<keyword evidence="2" id="KW-0732">Signal</keyword>
<evidence type="ECO:0000313" key="8">
    <source>
        <dbReference type="Proteomes" id="UP000586722"/>
    </source>
</evidence>
<reference evidence="8" key="1">
    <citation type="submission" date="2020-01" db="EMBL/GenBank/DDBJ databases">
        <authorList>
            <person name="Fang Y."/>
            <person name="Sun R."/>
            <person name="Nie L."/>
            <person name="He J."/>
            <person name="Hao L."/>
            <person name="Wang L."/>
            <person name="Su S."/>
            <person name="Lv E."/>
            <person name="Zhang Z."/>
            <person name="Xie R."/>
            <person name="Liu H."/>
        </authorList>
    </citation>
    <scope>NUCLEOTIDE SEQUENCE [LARGE SCALE GENOMIC DNA]</scope>
    <source>
        <strain evidence="8">XCT-53</strain>
    </source>
</reference>
<evidence type="ECO:0000256" key="5">
    <source>
        <dbReference type="ARBA" id="ARBA00038306"/>
    </source>
</evidence>
<dbReference type="AlphaFoldDB" id="A0A7X5J9J0"/>
<keyword evidence="4" id="KW-0998">Cell outer membrane</keyword>
<evidence type="ECO:0000256" key="1">
    <source>
        <dbReference type="ARBA" id="ARBA00004442"/>
    </source>
</evidence>
<sequence length="200" mass="21327">MPQPLPDYDQSTVLETPRKKSPFEGAYFGVEAGASSSATRTEFGSTKKTMSRVDAAFGAFAGYNWQVSRVVLGVEGSATYLGSQYKGQVAGLGQVKASSPWSLGLRGRIGLPIDNFMPYLSLGLAATEHSYQVQGFKAKKGINIGTTVGAGLEVALTDNLRARADYTLSAIAADKHTFGGRKVKDYSANHRLMLGVAYAF</sequence>
<dbReference type="InterPro" id="IPR011250">
    <property type="entry name" value="OMP/PagP_B-barrel"/>
</dbReference>
<feature type="domain" description="Outer membrane protein beta-barrel" evidence="6">
    <location>
        <begin position="23"/>
        <end position="200"/>
    </location>
</feature>
<dbReference type="InterPro" id="IPR027385">
    <property type="entry name" value="Beta-barrel_OMP"/>
</dbReference>
<keyword evidence="3" id="KW-0472">Membrane</keyword>
<dbReference type="Pfam" id="PF13505">
    <property type="entry name" value="OMP_b-brl"/>
    <property type="match status" value="1"/>
</dbReference>
<proteinExistence type="inferred from homology"/>
<dbReference type="Gene3D" id="2.40.160.20">
    <property type="match status" value="1"/>
</dbReference>
<comment type="similarity">
    <text evidence="5">Belongs to the Omp25/RopB family.</text>
</comment>
<organism evidence="7 8">
    <name type="scientific">Pannonibacter tanglangensis</name>
    <dbReference type="NCBI Taxonomy" id="2750084"/>
    <lineage>
        <taxon>Bacteria</taxon>
        <taxon>Pseudomonadati</taxon>
        <taxon>Pseudomonadota</taxon>
        <taxon>Alphaproteobacteria</taxon>
        <taxon>Hyphomicrobiales</taxon>
        <taxon>Stappiaceae</taxon>
        <taxon>Pannonibacter</taxon>
    </lineage>
</organism>
<dbReference type="SUPFAM" id="SSF56925">
    <property type="entry name" value="OMPA-like"/>
    <property type="match status" value="1"/>
</dbReference>
<evidence type="ECO:0000256" key="3">
    <source>
        <dbReference type="ARBA" id="ARBA00023136"/>
    </source>
</evidence>
<comment type="subcellular location">
    <subcellularLocation>
        <location evidence="1">Cell outer membrane</location>
    </subcellularLocation>
</comment>
<dbReference type="EMBL" id="JAABLQ010000001">
    <property type="protein sequence ID" value="NBN78526.1"/>
    <property type="molecule type" value="Genomic_DNA"/>
</dbReference>